<dbReference type="RefSeq" id="WP_151135786.1">
    <property type="nucleotide sequence ID" value="NZ_VZUS01000001.1"/>
</dbReference>
<keyword evidence="2" id="KW-0964">Secreted</keyword>
<evidence type="ECO:0000256" key="3">
    <source>
        <dbReference type="ARBA" id="ARBA00022729"/>
    </source>
</evidence>
<reference evidence="6" key="1">
    <citation type="submission" date="2019-09" db="EMBL/GenBank/DDBJ databases">
        <title>Genomic analysis of Haloferax sp. CBA1149.</title>
        <authorList>
            <person name="Roh S.W."/>
        </authorList>
    </citation>
    <scope>NUCLEOTIDE SEQUENCE</scope>
    <source>
        <strain evidence="6">CBA1149</strain>
    </source>
</reference>
<evidence type="ECO:0000256" key="5">
    <source>
        <dbReference type="SAM" id="MobiDB-lite"/>
    </source>
</evidence>
<evidence type="ECO:0000256" key="4">
    <source>
        <dbReference type="ARBA" id="ARBA00022837"/>
    </source>
</evidence>
<feature type="region of interest" description="Disordered" evidence="5">
    <location>
        <begin position="148"/>
        <end position="168"/>
    </location>
</feature>
<dbReference type="SUPFAM" id="SSF55486">
    <property type="entry name" value="Metalloproteases ('zincins'), catalytic domain"/>
    <property type="match status" value="1"/>
</dbReference>
<sequence>MVPIRLIVVISLLVVPVTASAAVSFSPADVVTSFDADTDRPSSVTDVPADTDVVPIDASDDVDSYSMTPTEDSSFVGTPTAVSEPSWIDSDADGLDDRLEASLGTDPTVADTDDDGLDDWAEVLRHETDPLDPDSDGDSFFDGTEFRLGLDPTVPEGDASLDTDGDGLTDEVEQRIGTRIDLADTDGDGLADGVEVYGAPRQFPGADPRHKDLYFEVDAYHTVTVNQTALDRTARFFASAPVENPDGTTGFAVHFIIDDTNLTALPAANVSDNSAVTTNFDRAGSGYLYIYLAETVSIDDRRVRASANYGRVAMAGDDQTDRLYVHEIGHLLGVHGSDGPGVDSYEASVDEYPSIMSYEYLNSNRELRMAVGDESPKSNDDWDDIRRRFTRWVDTSAIDGTATEPQQATPRENRAPVENQSAADTQHSAATDRATREKHARLR</sequence>
<comment type="subcellular location">
    <subcellularLocation>
        <location evidence="1">Secreted</location>
    </subcellularLocation>
</comment>
<protein>
    <recommendedName>
        <fullName evidence="7">Matrixin family metalloprotease</fullName>
    </recommendedName>
</protein>
<dbReference type="EMBL" id="VZUS01000001">
    <property type="protein sequence ID" value="KAB1187288.1"/>
    <property type="molecule type" value="Genomic_DNA"/>
</dbReference>
<dbReference type="InterPro" id="IPR059100">
    <property type="entry name" value="TSP3_bac"/>
</dbReference>
<dbReference type="PANTHER" id="PTHR37467">
    <property type="entry name" value="EXPORTED CALCIUM-BINDING GLYCOPROTEIN-RELATED"/>
    <property type="match status" value="1"/>
</dbReference>
<evidence type="ECO:0000313" key="6">
    <source>
        <dbReference type="EMBL" id="KAB1187288.1"/>
    </source>
</evidence>
<evidence type="ECO:0008006" key="7">
    <source>
        <dbReference type="Google" id="ProtNLM"/>
    </source>
</evidence>
<feature type="compositionally biased region" description="Polar residues" evidence="5">
    <location>
        <begin position="418"/>
        <end position="429"/>
    </location>
</feature>
<keyword evidence="3" id="KW-0732">Signal</keyword>
<comment type="caution">
    <text evidence="6">The sequence shown here is derived from an EMBL/GenBank/DDBJ whole genome shotgun (WGS) entry which is preliminary data.</text>
</comment>
<dbReference type="AlphaFoldDB" id="A0A643JVT0"/>
<accession>A0A643JVT0</accession>
<feature type="region of interest" description="Disordered" evidence="5">
    <location>
        <begin position="396"/>
        <end position="443"/>
    </location>
</feature>
<name>A0A643JVT0_9EURY</name>
<dbReference type="PANTHER" id="PTHR37467:SF1">
    <property type="entry name" value="EXPORTED CALCIUM-BINDING GLYCOPROTEIN"/>
    <property type="match status" value="1"/>
</dbReference>
<feature type="compositionally biased region" description="Acidic residues" evidence="5">
    <location>
        <begin position="159"/>
        <end position="168"/>
    </location>
</feature>
<feature type="region of interest" description="Disordered" evidence="5">
    <location>
        <begin position="58"/>
        <end position="94"/>
    </location>
</feature>
<evidence type="ECO:0000256" key="2">
    <source>
        <dbReference type="ARBA" id="ARBA00022525"/>
    </source>
</evidence>
<gene>
    <name evidence="6" type="ORF">Hfx1149_04295</name>
</gene>
<evidence type="ECO:0000256" key="1">
    <source>
        <dbReference type="ARBA" id="ARBA00004613"/>
    </source>
</evidence>
<feature type="compositionally biased region" description="Polar residues" evidence="5">
    <location>
        <begin position="65"/>
        <end position="83"/>
    </location>
</feature>
<keyword evidence="4" id="KW-0106">Calcium</keyword>
<dbReference type="InterPro" id="IPR053180">
    <property type="entry name" value="Ca-binding_acidic-repeat"/>
</dbReference>
<proteinExistence type="predicted"/>
<dbReference type="Pfam" id="PF18884">
    <property type="entry name" value="TSP3_bac"/>
    <property type="match status" value="4"/>
</dbReference>
<organism evidence="6">
    <name type="scientific">Haloferax sp. CBA1149</name>
    <dbReference type="NCBI Taxonomy" id="2650753"/>
    <lineage>
        <taxon>Archaea</taxon>
        <taxon>Methanobacteriati</taxon>
        <taxon>Methanobacteriota</taxon>
        <taxon>Stenosarchaea group</taxon>
        <taxon>Halobacteria</taxon>
        <taxon>Halobacteriales</taxon>
        <taxon>Haloferacaceae</taxon>
        <taxon>Haloferax</taxon>
    </lineage>
</organism>